<evidence type="ECO:0000313" key="1">
    <source>
        <dbReference type="EMBL" id="QHU20846.1"/>
    </source>
</evidence>
<proteinExistence type="predicted"/>
<evidence type="ECO:0008006" key="2">
    <source>
        <dbReference type="Google" id="ProtNLM"/>
    </source>
</evidence>
<accession>A0A6C0KUM5</accession>
<dbReference type="AlphaFoldDB" id="A0A6C0KUM5"/>
<protein>
    <recommendedName>
        <fullName evidence="2">OTU domain-containing protein</fullName>
    </recommendedName>
</protein>
<organism evidence="1">
    <name type="scientific">viral metagenome</name>
    <dbReference type="NCBI Taxonomy" id="1070528"/>
    <lineage>
        <taxon>unclassified sequences</taxon>
        <taxon>metagenomes</taxon>
        <taxon>organismal metagenomes</taxon>
    </lineage>
</organism>
<name>A0A6C0KUM5_9ZZZZ</name>
<sequence length="222" mass="25837">MPLQWIRKHIIGDGNCFYRAIYNSSIETGNLKKIIACFDLYKNPIAASSNASANEINEVSFIVELRKALSNRIISKKDHNITSDIYEYLKTLDKETYKAVLDAFPSWCHKSLKKLPKTIDKFRDKFARHILKQKTWISELEARLVIEIISKYRKGIIKIKIHNTFPAKSEQLDCKTMHLINENEVHYNILVCRECPANKIVNPKTRRCVSEKGIIGQRLRNF</sequence>
<dbReference type="EMBL" id="MN740975">
    <property type="protein sequence ID" value="QHU20846.1"/>
    <property type="molecule type" value="Genomic_DNA"/>
</dbReference>
<reference evidence="1" key="1">
    <citation type="journal article" date="2020" name="Nature">
        <title>Giant virus diversity and host interactions through global metagenomics.</title>
        <authorList>
            <person name="Schulz F."/>
            <person name="Roux S."/>
            <person name="Paez-Espino D."/>
            <person name="Jungbluth S."/>
            <person name="Walsh D.A."/>
            <person name="Denef V.J."/>
            <person name="McMahon K.D."/>
            <person name="Konstantinidis K.T."/>
            <person name="Eloe-Fadrosh E.A."/>
            <person name="Kyrpides N.C."/>
            <person name="Woyke T."/>
        </authorList>
    </citation>
    <scope>NUCLEOTIDE SEQUENCE</scope>
    <source>
        <strain evidence="1">GVMAG-S-3300013094-100</strain>
    </source>
</reference>